<evidence type="ECO:0008006" key="8">
    <source>
        <dbReference type="Google" id="ProtNLM"/>
    </source>
</evidence>
<dbReference type="PANTHER" id="PTHR21373">
    <property type="entry name" value="GLUCOSE REPRESSIBLE PROTEIN MAK10"/>
    <property type="match status" value="1"/>
</dbReference>
<dbReference type="Pfam" id="PF04112">
    <property type="entry name" value="Mak10"/>
    <property type="match status" value="1"/>
</dbReference>
<comment type="similarity">
    <text evidence="2">Belongs to the MAK10 family.</text>
</comment>
<sequence>MGSTERFAMNLEGKLNKLSLEVNRGGLFQDGIKEEDLVDVTQFFDEHASKLQTKTIIKEPNFNLFEGTHSLEVENQKLDSTSIHLTPAEANFKCDTLYGSDEKHQLSYVVGILDRLVRSLVCWLNDYQTLPTTVLSCRYVEYLLLESEKKSQLVFLHTNSPLFDQVLCSGIYGVCYFARFVQRLLKAGVIFEEEDLNFNGMGLDFLSYVENGNQIISLLQESIRISSLCSDSGDLIHILKLIIHLISIEKCLDEFSTNVSHLNALIEEATYLSQQLQLSNLETPEGSFSIGIQKRLSNQFPPKSLILPPRNYEGFIVMSQDLKKVLQVDKAHTMMEIMQFANFFNKFEQKHVLARALFPLFLIRDNRTVLGRYTLSEFIHGHLLEFSLMCAGEENFPSEITEAPLLEAANVLFEWYQNTSQNTSRYRQGYNRQLLLWDSLQAQIETTEVEWLSKSNNAFAIDYVEMKEGEEPTPLLPYTSWVYAMKVKAMIEFILKGFDLQVYKPFETYAMYWYTYYLAHQWEVCLKKIQKFVDSKINAIHGLNKKVKKAKSSEKRESLKTQYRFSMDNHMGQLQVNKRFLQYLIVESSIFKSLSIAQVFQFGILSSFGLIDNKSSAKNKFTTDELLYNLRMKPFCSIGVPEPLPYDLMDSTFREFVPSEPMFALKLNKAIDCLHKELTNSILNVEHILKCIQGGDNNGLLVTATRLVKSESTKFYEGIKTSIETLEMNSKKIQTTLKSESKFNLREKYTVELEFCEGGSSFFPMLSLTSHPPEESPMIQK</sequence>
<organism evidence="6 7">
    <name type="scientific">Zygosaccharomyces mellis</name>
    <dbReference type="NCBI Taxonomy" id="42258"/>
    <lineage>
        <taxon>Eukaryota</taxon>
        <taxon>Fungi</taxon>
        <taxon>Dikarya</taxon>
        <taxon>Ascomycota</taxon>
        <taxon>Saccharomycotina</taxon>
        <taxon>Saccharomycetes</taxon>
        <taxon>Saccharomycetales</taxon>
        <taxon>Saccharomycetaceae</taxon>
        <taxon>Zygosaccharomyces</taxon>
    </lineage>
</organism>
<evidence type="ECO:0000313" key="7">
    <source>
        <dbReference type="Proteomes" id="UP000301737"/>
    </source>
</evidence>
<feature type="domain" description="NAA35-like TPR repeats" evidence="5">
    <location>
        <begin position="325"/>
        <end position="647"/>
    </location>
</feature>
<keyword evidence="3" id="KW-0963">Cytoplasm</keyword>
<dbReference type="InterPro" id="IPR057982">
    <property type="entry name" value="TPR_NAA35"/>
</dbReference>
<dbReference type="EMBL" id="BIMX01000003">
    <property type="protein sequence ID" value="GCE97865.1"/>
    <property type="molecule type" value="Genomic_DNA"/>
</dbReference>
<evidence type="ECO:0000256" key="3">
    <source>
        <dbReference type="ARBA" id="ARBA00022490"/>
    </source>
</evidence>
<dbReference type="InterPro" id="IPR007244">
    <property type="entry name" value="Naa35_N"/>
</dbReference>
<protein>
    <recommendedName>
        <fullName evidence="8">N-alpha-acetyltransferase, 35 NatC auxiliary subunit</fullName>
    </recommendedName>
</protein>
<name>A0A4C2E183_9SACH</name>
<comment type="caution">
    <text evidence="6">The sequence shown here is derived from an EMBL/GenBank/DDBJ whole genome shotgun (WGS) entry which is preliminary data.</text>
</comment>
<evidence type="ECO:0000313" key="6">
    <source>
        <dbReference type="EMBL" id="GCE97865.1"/>
    </source>
</evidence>
<dbReference type="InterPro" id="IPR057983">
    <property type="entry name" value="NAA35-like_N"/>
</dbReference>
<reference evidence="6 7" key="1">
    <citation type="submission" date="2019-01" db="EMBL/GenBank/DDBJ databases">
        <title>Draft Genome Sequencing of Zygosaccharomyces mellis Ca-7.</title>
        <authorList>
            <person name="Shiwa Y."/>
            <person name="Kanesaki Y."/>
            <person name="Ishige T."/>
            <person name="Mura K."/>
            <person name="Hori T."/>
            <person name="Tamura T."/>
        </authorList>
    </citation>
    <scope>NUCLEOTIDE SEQUENCE [LARGE SCALE GENOMIC DNA]</scope>
    <source>
        <strain evidence="6 7">Ca-7</strain>
    </source>
</reference>
<evidence type="ECO:0000256" key="2">
    <source>
        <dbReference type="ARBA" id="ARBA00006289"/>
    </source>
</evidence>
<keyword evidence="7" id="KW-1185">Reference proteome</keyword>
<dbReference type="Pfam" id="PF25789">
    <property type="entry name" value="TPR_NAA35"/>
    <property type="match status" value="1"/>
</dbReference>
<evidence type="ECO:0000259" key="4">
    <source>
        <dbReference type="Pfam" id="PF04112"/>
    </source>
</evidence>
<evidence type="ECO:0000256" key="1">
    <source>
        <dbReference type="ARBA" id="ARBA00004496"/>
    </source>
</evidence>
<dbReference type="GO" id="GO:0031417">
    <property type="term" value="C:NatC complex"/>
    <property type="evidence" value="ECO:0007669"/>
    <property type="project" value="InterPro"/>
</dbReference>
<gene>
    <name evidence="6" type="ORF">ZYGM_003154</name>
</gene>
<dbReference type="AlphaFoldDB" id="A0A4C2E183"/>
<feature type="domain" description="NAA35-like N-terminal" evidence="4">
    <location>
        <begin position="54"/>
        <end position="211"/>
    </location>
</feature>
<dbReference type="OrthoDB" id="269405at2759"/>
<accession>A0A4C2E183</accession>
<dbReference type="Proteomes" id="UP000301737">
    <property type="component" value="Unassembled WGS sequence"/>
</dbReference>
<dbReference type="PANTHER" id="PTHR21373:SF0">
    <property type="entry name" value="N-ALPHA-ACETYLTRANSFERASE 35, NATC AUXILIARY SUBUNIT"/>
    <property type="match status" value="1"/>
</dbReference>
<comment type="subcellular location">
    <subcellularLocation>
        <location evidence="1">Cytoplasm</location>
    </subcellularLocation>
</comment>
<proteinExistence type="inferred from homology"/>
<evidence type="ECO:0000259" key="5">
    <source>
        <dbReference type="Pfam" id="PF25789"/>
    </source>
</evidence>